<evidence type="ECO:0000256" key="2">
    <source>
        <dbReference type="ARBA" id="ARBA00022723"/>
    </source>
</evidence>
<evidence type="ECO:0000313" key="10">
    <source>
        <dbReference type="EMBL" id="KRT36123.1"/>
    </source>
</evidence>
<dbReference type="Pfam" id="PF26540">
    <property type="entry name" value="GcpE_C"/>
    <property type="match status" value="1"/>
</dbReference>
<dbReference type="GO" id="GO:0141197">
    <property type="term" value="F:4-hydroxy-3-methylbut-2-enyl-diphosphate synthase activity (flavodoxin)"/>
    <property type="evidence" value="ECO:0007669"/>
    <property type="project" value="UniProtKB-EC"/>
</dbReference>
<evidence type="ECO:0000256" key="4">
    <source>
        <dbReference type="ARBA" id="ARBA00023004"/>
    </source>
</evidence>
<dbReference type="GO" id="GO:0005506">
    <property type="term" value="F:iron ion binding"/>
    <property type="evidence" value="ECO:0007669"/>
    <property type="project" value="InterPro"/>
</dbReference>
<dbReference type="InterPro" id="IPR004588">
    <property type="entry name" value="IspG_bac-typ"/>
</dbReference>
<dbReference type="OrthoDB" id="9803214at2"/>
<dbReference type="STRING" id="592015.HMPREF1705_03384"/>
<feature type="domain" description="IspG TIM-barrel" evidence="8">
    <location>
        <begin position="9"/>
        <end position="247"/>
    </location>
</feature>
<dbReference type="PANTHER" id="PTHR30454:SF0">
    <property type="entry name" value="4-HYDROXY-3-METHYLBUT-2-EN-1-YL DIPHOSPHATE SYNTHASE (FERREDOXIN), CHLOROPLASTIC"/>
    <property type="match status" value="1"/>
</dbReference>
<dbReference type="HAMAP" id="MF_00159">
    <property type="entry name" value="IspG"/>
    <property type="match status" value="1"/>
</dbReference>
<dbReference type="PIRSF" id="PIRSF004640">
    <property type="entry name" value="IspG"/>
    <property type="match status" value="1"/>
</dbReference>
<evidence type="ECO:0000259" key="9">
    <source>
        <dbReference type="Pfam" id="PF26540"/>
    </source>
</evidence>
<dbReference type="GO" id="GO:0016114">
    <property type="term" value="P:terpenoid biosynthetic process"/>
    <property type="evidence" value="ECO:0007669"/>
    <property type="project" value="InterPro"/>
</dbReference>
<keyword evidence="4 7" id="KW-0408">Iron</keyword>
<dbReference type="NCBIfam" id="TIGR00612">
    <property type="entry name" value="ispG_gcpE"/>
    <property type="match status" value="1"/>
</dbReference>
<dbReference type="GO" id="GO:0046429">
    <property type="term" value="F:4-hydroxy-3-methylbut-2-en-1-yl diphosphate synthase activity (ferredoxin)"/>
    <property type="evidence" value="ECO:0007669"/>
    <property type="project" value="UniProtKB-UniRule"/>
</dbReference>
<dbReference type="EC" id="1.17.7.3" evidence="7"/>
<gene>
    <name evidence="7" type="primary">ispG</name>
    <name evidence="10" type="ORF">HMPREF1705_03384</name>
</gene>
<evidence type="ECO:0000256" key="1">
    <source>
        <dbReference type="ARBA" id="ARBA00022485"/>
    </source>
</evidence>
<dbReference type="SUPFAM" id="SSF56014">
    <property type="entry name" value="Nitrite and sulphite reductase 4Fe-4S domain-like"/>
    <property type="match status" value="1"/>
</dbReference>
<feature type="binding site" evidence="7">
    <location>
        <position position="308"/>
    </location>
    <ligand>
        <name>[4Fe-4S] cluster</name>
        <dbReference type="ChEBI" id="CHEBI:49883"/>
    </ligand>
</feature>
<dbReference type="Proteomes" id="UP000005273">
    <property type="component" value="Unassembled WGS sequence"/>
</dbReference>
<comment type="caution">
    <text evidence="10">The sequence shown here is derived from an EMBL/GenBank/DDBJ whole genome shotgun (WGS) entry which is preliminary data.</text>
</comment>
<evidence type="ECO:0000256" key="3">
    <source>
        <dbReference type="ARBA" id="ARBA00023002"/>
    </source>
</evidence>
<dbReference type="GO" id="GO:0051539">
    <property type="term" value="F:4 iron, 4 sulfur cluster binding"/>
    <property type="evidence" value="ECO:0007669"/>
    <property type="project" value="UniProtKB-UniRule"/>
</dbReference>
<dbReference type="AlphaFoldDB" id="A0A0T5XCN7"/>
<evidence type="ECO:0000313" key="11">
    <source>
        <dbReference type="Proteomes" id="UP000005273"/>
    </source>
</evidence>
<dbReference type="InterPro" id="IPR011005">
    <property type="entry name" value="Dihydropteroate_synth-like_sf"/>
</dbReference>
<keyword evidence="3 7" id="KW-0560">Oxidoreductase</keyword>
<sequence length="353" mass="38232">MIQMSTLRKRVAIGNLIIGSGFPVRVESMLKTPITDVEACRKEIDSLAEEGCELLRVAFPNINCLPYLRDILQFSKVPIMADIHFDFKLALAALETGCMAIRINPGNMPKEGLVDIVNLARERKAVIRIGSNSGSLSNVQIRQSYGNKAKALFLAVKEQLQMLEDMGFEDIILSCKSTSITETVNANLLLSKHFPKYPLHIGITEAGVMPDGLVKSAAGMALLLTQGLGDTMRISLSAPAVEEVKAGYALLRSLGLRKKGVEIISCPTCGRKHLDVAKIVEDISPLLKGLPDGLIVAVMGCEVNGPREAKEADVGIAGTPNGIVIFKKGKVVEQIDRDDFSIEKVSAIIRELL</sequence>
<dbReference type="UniPathway" id="UPA00056">
    <property type="reaction ID" value="UER00096"/>
</dbReference>
<reference evidence="11" key="1">
    <citation type="submission" date="2012-09" db="EMBL/GenBank/DDBJ databases">
        <authorList>
            <person name="Weinstock G."/>
            <person name="Sodergren E."/>
            <person name="Clifton S."/>
            <person name="Fulton L."/>
            <person name="Fulton B."/>
            <person name="Courtney L."/>
            <person name="Fronick C."/>
            <person name="Harrison M."/>
            <person name="Strong C."/>
            <person name="Farmer C."/>
            <person name="Delehaunty K."/>
            <person name="Markovic C."/>
            <person name="Hall O."/>
            <person name="Minx P."/>
            <person name="Tomlinson C."/>
            <person name="Mitreva M."/>
            <person name="Nelson J."/>
            <person name="Hou S."/>
            <person name="Wollam A."/>
            <person name="Pepin K.H."/>
            <person name="Johnson M."/>
            <person name="Bhonagiri V."/>
            <person name="Nash W.E."/>
            <person name="Suruliraj S."/>
            <person name="Warren W."/>
            <person name="Chinwalla A."/>
            <person name="Mardis E.R."/>
            <person name="Wilson R.K."/>
        </authorList>
    </citation>
    <scope>NUCLEOTIDE SEQUENCE [LARGE SCALE GENOMIC DNA]</scope>
    <source>
        <strain evidence="11">OS1</strain>
    </source>
</reference>
<organism evidence="10 11">
    <name type="scientific">Acetomicrobium hydrogeniformans ATCC BAA-1850</name>
    <dbReference type="NCBI Taxonomy" id="592015"/>
    <lineage>
        <taxon>Bacteria</taxon>
        <taxon>Thermotogati</taxon>
        <taxon>Synergistota</taxon>
        <taxon>Synergistia</taxon>
        <taxon>Synergistales</taxon>
        <taxon>Acetomicrobiaceae</taxon>
        <taxon>Acetomicrobium</taxon>
    </lineage>
</organism>
<evidence type="ECO:0000256" key="7">
    <source>
        <dbReference type="HAMAP-Rule" id="MF_00159"/>
    </source>
</evidence>
<feature type="binding site" evidence="7">
    <location>
        <position position="269"/>
    </location>
    <ligand>
        <name>[4Fe-4S] cluster</name>
        <dbReference type="ChEBI" id="CHEBI:49883"/>
    </ligand>
</feature>
<name>A0A0T5XCN7_9BACT</name>
<dbReference type="GO" id="GO:0019288">
    <property type="term" value="P:isopentenyl diphosphate biosynthetic process, methylerythritol 4-phosphate pathway"/>
    <property type="evidence" value="ECO:0007669"/>
    <property type="project" value="UniProtKB-UniRule"/>
</dbReference>
<accession>A0A0T5XCN7</accession>
<dbReference type="PANTHER" id="PTHR30454">
    <property type="entry name" value="4-HYDROXY-3-METHYLBUT-2-EN-1-YL DIPHOSPHATE SYNTHASE"/>
    <property type="match status" value="1"/>
</dbReference>
<feature type="binding site" evidence="7">
    <location>
        <position position="301"/>
    </location>
    <ligand>
        <name>[4Fe-4S] cluster</name>
        <dbReference type="ChEBI" id="CHEBI:49883"/>
    </ligand>
</feature>
<evidence type="ECO:0000256" key="5">
    <source>
        <dbReference type="ARBA" id="ARBA00023014"/>
    </source>
</evidence>
<dbReference type="InterPro" id="IPR016425">
    <property type="entry name" value="IspG_bac"/>
</dbReference>
<keyword evidence="11" id="KW-1185">Reference proteome</keyword>
<dbReference type="EMBL" id="ACJX03000001">
    <property type="protein sequence ID" value="KRT36123.1"/>
    <property type="molecule type" value="Genomic_DNA"/>
</dbReference>
<dbReference type="InterPro" id="IPR058579">
    <property type="entry name" value="IspG_C"/>
</dbReference>
<comment type="similarity">
    <text evidence="7">Belongs to the IspG family.</text>
</comment>
<dbReference type="InterPro" id="IPR058578">
    <property type="entry name" value="IspG_TIM"/>
</dbReference>
<dbReference type="NCBIfam" id="NF001540">
    <property type="entry name" value="PRK00366.1"/>
    <property type="match status" value="1"/>
</dbReference>
<dbReference type="Gene3D" id="3.20.20.20">
    <property type="entry name" value="Dihydropteroate synthase-like"/>
    <property type="match status" value="1"/>
</dbReference>
<dbReference type="eggNOG" id="COG0821">
    <property type="taxonomic scope" value="Bacteria"/>
</dbReference>
<keyword evidence="2 7" id="KW-0479">Metal-binding</keyword>
<feature type="domain" description="IspG C-terminal" evidence="9">
    <location>
        <begin position="262"/>
        <end position="345"/>
    </location>
</feature>
<keyword evidence="6 7" id="KW-0414">Isoprene biosynthesis</keyword>
<feature type="binding site" evidence="7">
    <location>
        <position position="266"/>
    </location>
    <ligand>
        <name>[4Fe-4S] cluster</name>
        <dbReference type="ChEBI" id="CHEBI:49883"/>
    </ligand>
</feature>
<dbReference type="InterPro" id="IPR045854">
    <property type="entry name" value="NO2/SO3_Rdtase_4Fe4S_sf"/>
</dbReference>
<keyword evidence="1 7" id="KW-0004">4Fe-4S</keyword>
<dbReference type="Gene3D" id="3.30.413.10">
    <property type="entry name" value="Sulfite Reductase Hemoprotein, domain 1"/>
    <property type="match status" value="1"/>
</dbReference>
<proteinExistence type="inferred from homology"/>
<protein>
    <recommendedName>
        <fullName evidence="7">4-hydroxy-3-methylbut-2-en-1-yl diphosphate synthase (flavodoxin)</fullName>
        <ecNumber evidence="7">1.17.7.3</ecNumber>
    </recommendedName>
    <alternativeName>
        <fullName evidence="7">1-hydroxy-2-methyl-2-(E)-butenyl 4-diphosphate synthase</fullName>
    </alternativeName>
</protein>
<evidence type="ECO:0000259" key="8">
    <source>
        <dbReference type="Pfam" id="PF04551"/>
    </source>
</evidence>
<comment type="catalytic activity">
    <reaction evidence="7">
        <text>(2E)-4-hydroxy-3-methylbut-2-enyl diphosphate + oxidized [flavodoxin] + H2O + 2 H(+) = 2-C-methyl-D-erythritol 2,4-cyclic diphosphate + reduced [flavodoxin]</text>
        <dbReference type="Rhea" id="RHEA:43604"/>
        <dbReference type="Rhea" id="RHEA-COMP:10622"/>
        <dbReference type="Rhea" id="RHEA-COMP:10623"/>
        <dbReference type="ChEBI" id="CHEBI:15377"/>
        <dbReference type="ChEBI" id="CHEBI:15378"/>
        <dbReference type="ChEBI" id="CHEBI:57618"/>
        <dbReference type="ChEBI" id="CHEBI:58210"/>
        <dbReference type="ChEBI" id="CHEBI:58483"/>
        <dbReference type="ChEBI" id="CHEBI:128753"/>
        <dbReference type="EC" id="1.17.7.3"/>
    </reaction>
</comment>
<comment type="pathway">
    <text evidence="7">Isoprenoid biosynthesis; isopentenyl diphosphate biosynthesis via DXP pathway; isopentenyl diphosphate from 1-deoxy-D-xylulose 5-phosphate: step 5/6.</text>
</comment>
<comment type="function">
    <text evidence="7">Converts 2C-methyl-D-erythritol 2,4-cyclodiphosphate (ME-2,4cPP) into 1-hydroxy-2-methyl-2-(E)-butenyl 4-diphosphate.</text>
</comment>
<dbReference type="SUPFAM" id="SSF51717">
    <property type="entry name" value="Dihydropteroate synthetase-like"/>
    <property type="match status" value="1"/>
</dbReference>
<evidence type="ECO:0000256" key="6">
    <source>
        <dbReference type="ARBA" id="ARBA00023229"/>
    </source>
</evidence>
<dbReference type="Pfam" id="PF04551">
    <property type="entry name" value="GcpE"/>
    <property type="match status" value="1"/>
</dbReference>
<comment type="cofactor">
    <cofactor evidence="7">
        <name>[4Fe-4S] cluster</name>
        <dbReference type="ChEBI" id="CHEBI:49883"/>
    </cofactor>
    <text evidence="7">Binds 1 [4Fe-4S] cluster.</text>
</comment>
<keyword evidence="5 7" id="KW-0411">Iron-sulfur</keyword>